<dbReference type="EMBL" id="JAJVCN010000002">
    <property type="protein sequence ID" value="MCE7004996.1"/>
    <property type="molecule type" value="Genomic_DNA"/>
</dbReference>
<evidence type="ECO:0000313" key="3">
    <source>
        <dbReference type="Proteomes" id="UP001521150"/>
    </source>
</evidence>
<dbReference type="Gene3D" id="3.30.70.100">
    <property type="match status" value="1"/>
</dbReference>
<name>A0ABS8ZAU6_9PSEU</name>
<dbReference type="NCBIfam" id="TIGR02118">
    <property type="entry name" value="EthD family reductase"/>
    <property type="match status" value="1"/>
</dbReference>
<reference evidence="2 3" key="1">
    <citation type="submission" date="2021-12" db="EMBL/GenBank/DDBJ databases">
        <title>Genome sequence of Kibdelosporangium philippinense ATCC 49844.</title>
        <authorList>
            <person name="Fedorov E.A."/>
            <person name="Omeragic M."/>
            <person name="Shalygina K.F."/>
            <person name="Maclea K.S."/>
        </authorList>
    </citation>
    <scope>NUCLEOTIDE SEQUENCE [LARGE SCALE GENOMIC DNA]</scope>
    <source>
        <strain evidence="2 3">ATCC 49844</strain>
    </source>
</reference>
<dbReference type="InterPro" id="IPR009799">
    <property type="entry name" value="EthD_dom"/>
</dbReference>
<accession>A0ABS8ZAU6</accession>
<keyword evidence="3" id="KW-1185">Reference proteome</keyword>
<dbReference type="RefSeq" id="WP_233726607.1">
    <property type="nucleotide sequence ID" value="NZ_JAJVCN010000002.1"/>
</dbReference>
<gene>
    <name evidence="2" type="ORF">LWC34_19505</name>
</gene>
<feature type="domain" description="EthD" evidence="1">
    <location>
        <begin position="12"/>
        <end position="98"/>
    </location>
</feature>
<dbReference type="Proteomes" id="UP001521150">
    <property type="component" value="Unassembled WGS sequence"/>
</dbReference>
<dbReference type="SUPFAM" id="SSF54909">
    <property type="entry name" value="Dimeric alpha+beta barrel"/>
    <property type="match status" value="1"/>
</dbReference>
<dbReference type="InterPro" id="IPR011008">
    <property type="entry name" value="Dimeric_a/b-barrel"/>
</dbReference>
<dbReference type="Pfam" id="PF07110">
    <property type="entry name" value="EthD"/>
    <property type="match status" value="1"/>
</dbReference>
<proteinExistence type="predicted"/>
<comment type="caution">
    <text evidence="2">The sequence shown here is derived from an EMBL/GenBank/DDBJ whole genome shotgun (WGS) entry which is preliminary data.</text>
</comment>
<protein>
    <submittedName>
        <fullName evidence="2">EthD domain-containing protein</fullName>
    </submittedName>
</protein>
<sequence>MYKWNEFLTRRADLSKELFDHYWTNVHAPLVMSIPEVKRYTLRYVQQHNTGLVLEGVAAAPYDGVVEVWFEDMADFQAIASSGKWDAALKDVENFADVSKTAVLNTTEEVIYDQ</sequence>
<organism evidence="2 3">
    <name type="scientific">Kibdelosporangium philippinense</name>
    <dbReference type="NCBI Taxonomy" id="211113"/>
    <lineage>
        <taxon>Bacteria</taxon>
        <taxon>Bacillati</taxon>
        <taxon>Actinomycetota</taxon>
        <taxon>Actinomycetes</taxon>
        <taxon>Pseudonocardiales</taxon>
        <taxon>Pseudonocardiaceae</taxon>
        <taxon>Kibdelosporangium</taxon>
    </lineage>
</organism>
<evidence type="ECO:0000259" key="1">
    <source>
        <dbReference type="Pfam" id="PF07110"/>
    </source>
</evidence>
<evidence type="ECO:0000313" key="2">
    <source>
        <dbReference type="EMBL" id="MCE7004996.1"/>
    </source>
</evidence>